<name>A0A8X7X2Y0_POLSE</name>
<evidence type="ECO:0000259" key="2">
    <source>
        <dbReference type="PROSITE" id="PS51717"/>
    </source>
</evidence>
<feature type="non-terminal residue" evidence="3">
    <location>
        <position position="1"/>
    </location>
</feature>
<organism evidence="3 4">
    <name type="scientific">Polypterus senegalus</name>
    <name type="common">Senegal bichir</name>
    <dbReference type="NCBI Taxonomy" id="55291"/>
    <lineage>
        <taxon>Eukaryota</taxon>
        <taxon>Metazoa</taxon>
        <taxon>Chordata</taxon>
        <taxon>Craniata</taxon>
        <taxon>Vertebrata</taxon>
        <taxon>Euteleostomi</taxon>
        <taxon>Actinopterygii</taxon>
        <taxon>Polypteriformes</taxon>
        <taxon>Polypteridae</taxon>
        <taxon>Polypterus</taxon>
    </lineage>
</organism>
<dbReference type="PANTHER" id="PTHR22796:SF6">
    <property type="entry name" value="INTERFERON-INDUCED VERY LARGE GTPASE 1-RELATED"/>
    <property type="match status" value="1"/>
</dbReference>
<evidence type="ECO:0000313" key="3">
    <source>
        <dbReference type="EMBL" id="KAG2460209.1"/>
    </source>
</evidence>
<dbReference type="InterPro" id="IPR058641">
    <property type="entry name" value="GVIN1_dom"/>
</dbReference>
<dbReference type="PANTHER" id="PTHR22796">
    <property type="entry name" value="URG4-RELATED"/>
    <property type="match status" value="1"/>
</dbReference>
<feature type="domain" description="VLIG-type G" evidence="2">
    <location>
        <begin position="1"/>
        <end position="50"/>
    </location>
</feature>
<dbReference type="PROSITE" id="PS51717">
    <property type="entry name" value="G_VLIG"/>
    <property type="match status" value="1"/>
</dbReference>
<protein>
    <submittedName>
        <fullName evidence="3">GVIN1 GTPase</fullName>
    </submittedName>
</protein>
<keyword evidence="4" id="KW-1185">Reference proteome</keyword>
<dbReference type="Pfam" id="PF25974">
    <property type="entry name" value="URGCP_9th"/>
    <property type="match status" value="1"/>
</dbReference>
<proteinExistence type="predicted"/>
<dbReference type="InterPro" id="IPR030383">
    <property type="entry name" value="G_VLIG_dom"/>
</dbReference>
<evidence type="ECO:0000313" key="4">
    <source>
        <dbReference type="Proteomes" id="UP000886611"/>
    </source>
</evidence>
<sequence length="784" mass="92039">MAPPNPSYSQNVQDLKRVVLNTVKQQNIDGNKDLIIQRVLTISEFKTKVQDLWRALLTENFVFSFRNSLEITTYCKLEVKYCEWAWELRHNVLQLENRLLNEIENNSKTKTVIVKEVEETYENVKKEIEKYFQQEKNQEILVQWKSKIEKKYEQLKSELIQDLKTKCQELIKAKEKRKKVDENRAQREEKLIKQSKELAEKLRTKDPSEAELQQEFEKLWKKWEKDAASDFTLSPETDIPAQVEEILIDRFRSLPDVYDRVQNSGAMKPCPADYFSLHSLSVAERFLDCASKIYTKCISWARKPKNSGSSNEFSKNFILEQYKQVENVTNNITETVVNYINKKEKEKVDYSPHYIHEMLNLISNNVETCTEINKLTSKEDYKFDLSLHLCKSCIVRFTLMHQAFRTANDPLLYLKSMKDTSYKLFQTLCRGASSVTAFADFLTSRLEDAINQAVRDQVCIDIANEIRQSCPPLKESKIKLEYYLQKELAEKEEFEGFWEYIHFPKTFFKRHISSYVAQHCRKMSCVKIFSERRLDEHYTLVSRVAMKATETSEKLNRAEEKSKVSLWLDLFCADLEKHLKIPRNTLTHMEDEEINDMDFLQESLMDALKRSIKSLKEIFASTSLGDLDNMKQDPEDILFTQMSGCWAQCPFCAAICTNSIEGHPGNHSVPFHRCDGIKGWGYYQTDYLSSDICTTLVSSDNKFILSDNRTFAYKTYKDAGPPYSEWSIVADDSELKYWKWFVCRFQKELEKKYDGKFEGYGKIPSAWRNITKHEILSELEKQMN</sequence>
<dbReference type="AlphaFoldDB" id="A0A8X7X2Y0"/>
<dbReference type="GO" id="GO:0005525">
    <property type="term" value="F:GTP binding"/>
    <property type="evidence" value="ECO:0007669"/>
    <property type="project" value="InterPro"/>
</dbReference>
<feature type="non-terminal residue" evidence="3">
    <location>
        <position position="784"/>
    </location>
</feature>
<evidence type="ECO:0000256" key="1">
    <source>
        <dbReference type="SAM" id="Coils"/>
    </source>
</evidence>
<reference evidence="3 4" key="1">
    <citation type="journal article" date="2021" name="Cell">
        <title>Tracing the genetic footprints of vertebrate landing in non-teleost ray-finned fishes.</title>
        <authorList>
            <person name="Bi X."/>
            <person name="Wang K."/>
            <person name="Yang L."/>
            <person name="Pan H."/>
            <person name="Jiang H."/>
            <person name="Wei Q."/>
            <person name="Fang M."/>
            <person name="Yu H."/>
            <person name="Zhu C."/>
            <person name="Cai Y."/>
            <person name="He Y."/>
            <person name="Gan X."/>
            <person name="Zeng H."/>
            <person name="Yu D."/>
            <person name="Zhu Y."/>
            <person name="Jiang H."/>
            <person name="Qiu Q."/>
            <person name="Yang H."/>
            <person name="Zhang Y.E."/>
            <person name="Wang W."/>
            <person name="Zhu M."/>
            <person name="He S."/>
            <person name="Zhang G."/>
        </authorList>
    </citation>
    <scope>NUCLEOTIDE SEQUENCE [LARGE SCALE GENOMIC DNA]</scope>
    <source>
        <strain evidence="3">Bchr_013</strain>
    </source>
</reference>
<keyword evidence="1" id="KW-0175">Coiled coil</keyword>
<feature type="coiled-coil region" evidence="1">
    <location>
        <begin position="170"/>
        <end position="205"/>
    </location>
</feature>
<comment type="caution">
    <text evidence="3">The sequence shown here is derived from an EMBL/GenBank/DDBJ whole genome shotgun (WGS) entry which is preliminary data.</text>
</comment>
<accession>A0A8X7X2Y0</accession>
<gene>
    <name evidence="3" type="primary">Gvin1_1</name>
    <name evidence="3" type="ORF">GTO96_0021752</name>
</gene>
<dbReference type="Proteomes" id="UP000886611">
    <property type="component" value="Unassembled WGS sequence"/>
</dbReference>
<dbReference type="EMBL" id="JAATIS010005064">
    <property type="protein sequence ID" value="KAG2460209.1"/>
    <property type="molecule type" value="Genomic_DNA"/>
</dbReference>